<name>A0AAJ0GHX7_9PEZI</name>
<feature type="compositionally biased region" description="Polar residues" evidence="1">
    <location>
        <begin position="371"/>
        <end position="385"/>
    </location>
</feature>
<accession>A0AAJ0GHX7</accession>
<dbReference type="AlphaFoldDB" id="A0AAJ0GHX7"/>
<gene>
    <name evidence="2" type="ORF">LTR09_001008</name>
</gene>
<dbReference type="Proteomes" id="UP001271007">
    <property type="component" value="Unassembled WGS sequence"/>
</dbReference>
<keyword evidence="3" id="KW-1185">Reference proteome</keyword>
<evidence type="ECO:0000313" key="2">
    <source>
        <dbReference type="EMBL" id="KAK3057932.1"/>
    </source>
</evidence>
<protein>
    <recommendedName>
        <fullName evidence="4">Myb-like domain-containing protein</fullName>
    </recommendedName>
</protein>
<reference evidence="2" key="1">
    <citation type="submission" date="2023-04" db="EMBL/GenBank/DDBJ databases">
        <title>Black Yeasts Isolated from many extreme environments.</title>
        <authorList>
            <person name="Coleine C."/>
            <person name="Stajich J.E."/>
            <person name="Selbmann L."/>
        </authorList>
    </citation>
    <scope>NUCLEOTIDE SEQUENCE</scope>
    <source>
        <strain evidence="2">CCFEE 5312</strain>
    </source>
</reference>
<organism evidence="2 3">
    <name type="scientific">Extremus antarcticus</name>
    <dbReference type="NCBI Taxonomy" id="702011"/>
    <lineage>
        <taxon>Eukaryota</taxon>
        <taxon>Fungi</taxon>
        <taxon>Dikarya</taxon>
        <taxon>Ascomycota</taxon>
        <taxon>Pezizomycotina</taxon>
        <taxon>Dothideomycetes</taxon>
        <taxon>Dothideomycetidae</taxon>
        <taxon>Mycosphaerellales</taxon>
        <taxon>Extremaceae</taxon>
        <taxon>Extremus</taxon>
    </lineage>
</organism>
<feature type="compositionally biased region" description="Low complexity" evidence="1">
    <location>
        <begin position="387"/>
        <end position="398"/>
    </location>
</feature>
<evidence type="ECO:0000313" key="3">
    <source>
        <dbReference type="Proteomes" id="UP001271007"/>
    </source>
</evidence>
<proteinExistence type="predicted"/>
<feature type="compositionally biased region" description="Polar residues" evidence="1">
    <location>
        <begin position="244"/>
        <end position="256"/>
    </location>
</feature>
<evidence type="ECO:0008006" key="4">
    <source>
        <dbReference type="Google" id="ProtNLM"/>
    </source>
</evidence>
<dbReference type="EMBL" id="JAWDJX010000002">
    <property type="protein sequence ID" value="KAK3057932.1"/>
    <property type="molecule type" value="Genomic_DNA"/>
</dbReference>
<evidence type="ECO:0000256" key="1">
    <source>
        <dbReference type="SAM" id="MobiDB-lite"/>
    </source>
</evidence>
<feature type="region of interest" description="Disordered" evidence="1">
    <location>
        <begin position="371"/>
        <end position="403"/>
    </location>
</feature>
<sequence length="521" mass="57945">MREQAGEEASSHLDIRTPFHEGWSSSSVHLPKLHEIPGKFLGVSLIDTQTLSFAVFLAMWQDGSFPSFLHAHVDGHQNLFFDPHRGLLSNRFAPPRESPQLFSIMDGRASTPAASVGHRLYGSEPTIFHHPHYPHRRFSEHPSVGVDPRTILNHDHYFSNPLASSKVESAQPLLQQAMPAPLAHAYYPFRPSEPSTTILPAIPAPTKIDTSPPLPTPTVLVGEVDQTKYEPVDYEEWLKAPTDYTASPPESANSPTDEGPSTPPDFQYVDPGLRRDSAHDHSEVPYLHAFTPNSFQAALEKIFPERHDRISDTPGPFHLPGGYYSTPALAHASNHIAPAHSATNRFGPATASASPEEIVHPVYIHRPASTYSTSSVSADQTSVDGQSPAPTLAPASAPDHAAEHNERNELLLELRNHGHSYKEIKRMGRFREAESTLRGRVRMLTKEKWERVRKPEWKNADVALLRRAVKHYRQEGVGDPSARRGTKKIPWKKVGEWMQEHGSSYTFAPATCAKKWADTTS</sequence>
<feature type="region of interest" description="Disordered" evidence="1">
    <location>
        <begin position="242"/>
        <end position="278"/>
    </location>
</feature>
<comment type="caution">
    <text evidence="2">The sequence shown here is derived from an EMBL/GenBank/DDBJ whole genome shotgun (WGS) entry which is preliminary data.</text>
</comment>